<name>A0A1L8U2N5_ENTGA</name>
<dbReference type="PANTHER" id="PTHR30041:SF8">
    <property type="entry name" value="PROTEIN YFFB"/>
    <property type="match status" value="1"/>
</dbReference>
<reference evidence="6 9" key="2">
    <citation type="submission" date="2019-04" db="EMBL/GenBank/DDBJ databases">
        <title>Step-wise assembly of the neonatal virome modulated by breast feeding.</title>
        <authorList>
            <person name="Liang G."/>
            <person name="Bushman F."/>
        </authorList>
    </citation>
    <scope>NUCLEOTIDE SEQUENCE [LARGE SCALE GENOMIC DNA]</scope>
    <source>
        <strain evidence="6 9">E3404</strain>
    </source>
</reference>
<dbReference type="EMBL" id="UFYW01000001">
    <property type="protein sequence ID" value="STD84053.1"/>
    <property type="molecule type" value="Genomic_DNA"/>
</dbReference>
<evidence type="ECO:0000313" key="6">
    <source>
        <dbReference type="EMBL" id="MXS25708.1"/>
    </source>
</evidence>
<evidence type="ECO:0000313" key="4">
    <source>
        <dbReference type="EMBL" id="MBA0971919.1"/>
    </source>
</evidence>
<dbReference type="Gene3D" id="3.40.30.10">
    <property type="entry name" value="Glutaredoxin"/>
    <property type="match status" value="1"/>
</dbReference>
<dbReference type="Pfam" id="PF03960">
    <property type="entry name" value="ArsC"/>
    <property type="match status" value="1"/>
</dbReference>
<dbReference type="InterPro" id="IPR006504">
    <property type="entry name" value="Tscrpt_reg_Spx/MgsR"/>
</dbReference>
<evidence type="ECO:0000256" key="2">
    <source>
        <dbReference type="ARBA" id="ARBA00023284"/>
    </source>
</evidence>
<organism evidence="7 8">
    <name type="scientific">Enterococcus gallinarum</name>
    <dbReference type="NCBI Taxonomy" id="1353"/>
    <lineage>
        <taxon>Bacteria</taxon>
        <taxon>Bacillati</taxon>
        <taxon>Bacillota</taxon>
        <taxon>Bacilli</taxon>
        <taxon>Lactobacillales</taxon>
        <taxon>Enterococcaceae</taxon>
        <taxon>Enterococcus</taxon>
    </lineage>
</organism>
<dbReference type="RefSeq" id="WP_003128525.1">
    <property type="nucleotide sequence ID" value="NZ_BSYC01000002.1"/>
</dbReference>
<dbReference type="NCBIfam" id="TIGR01617">
    <property type="entry name" value="arsC_related"/>
    <property type="match status" value="1"/>
</dbReference>
<dbReference type="AlphaFoldDB" id="A0A1L8U2N5"/>
<protein>
    <submittedName>
        <fullName evidence="4">Arsenate reductase family protein</fullName>
    </submittedName>
    <submittedName>
        <fullName evidence="6">Spx/MgsR family RNA polymerase-binding regulatory protein</fullName>
    </submittedName>
    <submittedName>
        <fullName evidence="7">Spx/MgsR family transcriptional regulator</fullName>
    </submittedName>
</protein>
<keyword evidence="8" id="KW-1185">Reference proteome</keyword>
<evidence type="ECO:0000313" key="5">
    <source>
        <dbReference type="EMBL" id="MDT2690952.1"/>
    </source>
</evidence>
<dbReference type="InterPro" id="IPR036249">
    <property type="entry name" value="Thioredoxin-like_sf"/>
</dbReference>
<dbReference type="CDD" id="cd03036">
    <property type="entry name" value="ArsC_like"/>
    <property type="match status" value="1"/>
</dbReference>
<dbReference type="OrthoDB" id="9794155at2"/>
<keyword evidence="2" id="KW-0676">Redox-active center</keyword>
<evidence type="ECO:0000313" key="9">
    <source>
        <dbReference type="Proteomes" id="UP000439965"/>
    </source>
</evidence>
<dbReference type="EMBL" id="WVTI01000004">
    <property type="protein sequence ID" value="MXS25708.1"/>
    <property type="molecule type" value="Genomic_DNA"/>
</dbReference>
<reference evidence="4 10" key="3">
    <citation type="submission" date="2020-06" db="EMBL/GenBank/DDBJ databases">
        <title>Crossreactivity between MHC class I-restricted antigens from cancer cells and an enterococcal bacteriophage.</title>
        <authorList>
            <person name="Fluckiger A."/>
            <person name="Daillere R."/>
            <person name="Sassi M."/>
            <person name="Cattoir V."/>
            <person name="Kroemer G."/>
            <person name="Zitvogel L."/>
        </authorList>
    </citation>
    <scope>NUCLEOTIDE SEQUENCE [LARGE SCALE GENOMIC DNA]</scope>
    <source>
        <strain evidence="4 10">EG4</strain>
    </source>
</reference>
<dbReference type="InterPro" id="IPR006660">
    <property type="entry name" value="Arsenate_reductase-like"/>
</dbReference>
<reference evidence="7 8" key="1">
    <citation type="submission" date="2018-06" db="EMBL/GenBank/DDBJ databases">
        <authorList>
            <consortium name="Pathogen Informatics"/>
            <person name="Doyle S."/>
        </authorList>
    </citation>
    <scope>NUCLEOTIDE SEQUENCE [LARGE SCALE GENOMIC DNA]</scope>
    <source>
        <strain evidence="7 8">NCTC12360</strain>
    </source>
</reference>
<dbReference type="Proteomes" id="UP000439965">
    <property type="component" value="Unassembled WGS sequence"/>
</dbReference>
<keyword evidence="1" id="KW-1015">Disulfide bond</keyword>
<dbReference type="PANTHER" id="PTHR30041">
    <property type="entry name" value="ARSENATE REDUCTASE"/>
    <property type="match status" value="1"/>
</dbReference>
<reference evidence="5" key="4">
    <citation type="submission" date="2023-03" db="EMBL/GenBank/DDBJ databases">
        <authorList>
            <person name="Shen W."/>
            <person name="Cai J."/>
        </authorList>
    </citation>
    <scope>NUCLEOTIDE SEQUENCE</scope>
    <source>
        <strain evidence="5">K69-2</strain>
    </source>
</reference>
<dbReference type="EMBL" id="JARPZN010000009">
    <property type="protein sequence ID" value="MDT2690952.1"/>
    <property type="molecule type" value="Genomic_DNA"/>
</dbReference>
<dbReference type="Proteomes" id="UP000254807">
    <property type="component" value="Unassembled WGS sequence"/>
</dbReference>
<proteinExistence type="inferred from homology"/>
<dbReference type="Proteomes" id="UP001183682">
    <property type="component" value="Unassembled WGS sequence"/>
</dbReference>
<evidence type="ECO:0000313" key="10">
    <source>
        <dbReference type="Proteomes" id="UP000571857"/>
    </source>
</evidence>
<comment type="similarity">
    <text evidence="3">Belongs to the ArsC family.</text>
</comment>
<dbReference type="Proteomes" id="UP000571857">
    <property type="component" value="Unassembled WGS sequence"/>
</dbReference>
<accession>A0A1L8U2N5</accession>
<sequence length="125" mass="14368">MITFYWYPKCSTCKNAKAWLEANGIPYEAIDMIKEVPTKAQLLQWITSSGLPARRFFNTSGMKYRELGLKEKVPTLSNEEAATLLATDGMLIKRPLLISEDRFLINGFKEKEYEGVLLESWKRNA</sequence>
<gene>
    <name evidence="7" type="primary">spxA_1</name>
    <name evidence="6" type="ORF">GTI89_06530</name>
    <name evidence="4" type="ORF">HWH42_04795</name>
    <name evidence="7" type="ORF">NCTC12360_02575</name>
    <name evidence="5" type="ORF">P7E30_12165</name>
</gene>
<dbReference type="PROSITE" id="PS51353">
    <property type="entry name" value="ARSC"/>
    <property type="match status" value="1"/>
</dbReference>
<evidence type="ECO:0000256" key="3">
    <source>
        <dbReference type="PROSITE-ProRule" id="PRU01282"/>
    </source>
</evidence>
<evidence type="ECO:0000313" key="8">
    <source>
        <dbReference type="Proteomes" id="UP000254807"/>
    </source>
</evidence>
<dbReference type="EMBL" id="JABXJK010000013">
    <property type="protein sequence ID" value="MBA0971919.1"/>
    <property type="molecule type" value="Genomic_DNA"/>
</dbReference>
<evidence type="ECO:0000256" key="1">
    <source>
        <dbReference type="ARBA" id="ARBA00023157"/>
    </source>
</evidence>
<dbReference type="GeneID" id="93222368"/>
<evidence type="ECO:0000313" key="7">
    <source>
        <dbReference type="EMBL" id="STD84053.1"/>
    </source>
</evidence>
<dbReference type="SUPFAM" id="SSF52833">
    <property type="entry name" value="Thioredoxin-like"/>
    <property type="match status" value="1"/>
</dbReference>